<evidence type="ECO:0000313" key="2">
    <source>
        <dbReference type="EMBL" id="TLD78878.1"/>
    </source>
</evidence>
<reference evidence="2 3" key="1">
    <citation type="journal article" date="2014" name="Genome Announc.">
        <title>Draft genome sequences of eight enterohepatic helicobacter species isolated from both laboratory and wild rodents.</title>
        <authorList>
            <person name="Sheh A."/>
            <person name="Shen Z."/>
            <person name="Fox J.G."/>
        </authorList>
    </citation>
    <scope>NUCLEOTIDE SEQUENCE [LARGE SCALE GENOMIC DNA]</scope>
    <source>
        <strain evidence="2 3">MIT 98-6810</strain>
    </source>
</reference>
<dbReference type="KEGG" id="hty:BN2458_PEG2003"/>
<dbReference type="EMBL" id="JRPF02000003">
    <property type="protein sequence ID" value="TLD78878.1"/>
    <property type="molecule type" value="Genomic_DNA"/>
</dbReference>
<reference evidence="4" key="3">
    <citation type="submission" date="2015-11" db="EMBL/GenBank/DDBJ databases">
        <authorList>
            <person name="Anvar S.Y."/>
        </authorList>
    </citation>
    <scope>NUCLEOTIDE SEQUENCE [LARGE SCALE GENOMIC DNA]</scope>
</reference>
<dbReference type="GeneID" id="78152112"/>
<dbReference type="SUPFAM" id="SSF46626">
    <property type="entry name" value="Cytochrome c"/>
    <property type="match status" value="1"/>
</dbReference>
<keyword evidence="1" id="KW-0560">Oxidoreductase</keyword>
<dbReference type="NCBIfam" id="TIGR00781">
    <property type="entry name" value="ccoO"/>
    <property type="match status" value="1"/>
</dbReference>
<dbReference type="Proteomes" id="UP000029925">
    <property type="component" value="Unassembled WGS sequence"/>
</dbReference>
<dbReference type="InterPro" id="IPR003468">
    <property type="entry name" value="Cyt_c_oxidase_monohaem-su/FixO"/>
</dbReference>
<dbReference type="InterPro" id="IPR036909">
    <property type="entry name" value="Cyt_c-like_dom_sf"/>
</dbReference>
<reference evidence="1" key="2">
    <citation type="submission" date="2015-11" db="EMBL/GenBank/DDBJ databases">
        <authorList>
            <person name="Zhang Y."/>
            <person name="Guo Z."/>
        </authorList>
    </citation>
    <scope>NUCLEOTIDE SEQUENCE</scope>
    <source>
        <strain evidence="1">1</strain>
    </source>
</reference>
<accession>A0A099UBY3</accession>
<dbReference type="STRING" id="76936.BN2458_PEG2003"/>
<dbReference type="RefSeq" id="WP_034325370.1">
    <property type="nucleotide sequence ID" value="NZ_CAJTQN010000001.1"/>
</dbReference>
<organism evidence="1 4">
    <name type="scientific">Helicobacter typhlonius</name>
    <dbReference type="NCBI Taxonomy" id="76936"/>
    <lineage>
        <taxon>Bacteria</taxon>
        <taxon>Pseudomonadati</taxon>
        <taxon>Campylobacterota</taxon>
        <taxon>Epsilonproteobacteria</taxon>
        <taxon>Campylobacterales</taxon>
        <taxon>Helicobacteraceae</taxon>
        <taxon>Helicobacter</taxon>
    </lineage>
</organism>
<dbReference type="Pfam" id="PF02433">
    <property type="entry name" value="FixO"/>
    <property type="match status" value="1"/>
</dbReference>
<evidence type="ECO:0000313" key="1">
    <source>
        <dbReference type="EMBL" id="CUU40886.1"/>
    </source>
</evidence>
<evidence type="ECO:0000313" key="4">
    <source>
        <dbReference type="Proteomes" id="UP000064525"/>
    </source>
</evidence>
<dbReference type="EMBL" id="LN907858">
    <property type="protein sequence ID" value="CUU40886.1"/>
    <property type="molecule type" value="Genomic_DNA"/>
</dbReference>
<name>A0A099UBY3_9HELI</name>
<sequence>MFSFLEKNPFFFTVAFLLVFSIAGLVEVIPGFAKKAQPIEGLKPYSLLETAGRQVYIAEGCYNCHSQLIRPFKAETDRYGSYSLSGEYAYDRPFLWGSKRTGPDLHRVGDSRNAVDWHDGHMRDPKSRVPGSIMPAYEHLYTKNVDFETAFAEAYTQKVVFGVPYDVEGGVQIGADSYVKGDVNSLAKAREIFKQEAQAVVDEMISQDVKEAYEKGEVKQIVALIAYMNSLGQSRRAASPVVSVSRAEAAE</sequence>
<dbReference type="PATRIC" id="fig|76936.10.peg.1951"/>
<keyword evidence="3" id="KW-1185">Reference proteome</keyword>
<dbReference type="AlphaFoldDB" id="A0A099UBY3"/>
<dbReference type="GO" id="GO:0009055">
    <property type="term" value="F:electron transfer activity"/>
    <property type="evidence" value="ECO:0007669"/>
    <property type="project" value="InterPro"/>
</dbReference>
<dbReference type="EC" id="1.9.3.1" evidence="1 2"/>
<evidence type="ECO:0000313" key="3">
    <source>
        <dbReference type="Proteomes" id="UP000029925"/>
    </source>
</evidence>
<dbReference type="NCBIfam" id="NF011055">
    <property type="entry name" value="PRK14487.1"/>
    <property type="match status" value="1"/>
</dbReference>
<protein>
    <submittedName>
        <fullName evidence="1">Cytochrome c oxidase subunit CcoO</fullName>
    </submittedName>
    <submittedName>
        <fullName evidence="2">Cytochrome-c oxidase, cbb3-type subunit II</fullName>
        <ecNumber evidence="1 2">1.9.3.1</ecNumber>
    </submittedName>
</protein>
<gene>
    <name evidence="2" type="primary">ccoO</name>
    <name evidence="1" type="ORF">BN2458_PEG2003</name>
    <name evidence="2" type="ORF">LS75_003770</name>
</gene>
<dbReference type="GO" id="GO:0020037">
    <property type="term" value="F:heme binding"/>
    <property type="evidence" value="ECO:0007669"/>
    <property type="project" value="InterPro"/>
</dbReference>
<dbReference type="Gene3D" id="1.10.760.10">
    <property type="entry name" value="Cytochrome c-like domain"/>
    <property type="match status" value="1"/>
</dbReference>
<dbReference type="Proteomes" id="UP000064525">
    <property type="component" value="Chromosome I"/>
</dbReference>
<dbReference type="OrthoDB" id="9805440at2"/>
<dbReference type="GO" id="GO:0016491">
    <property type="term" value="F:oxidoreductase activity"/>
    <property type="evidence" value="ECO:0007669"/>
    <property type="project" value="UniProtKB-KW"/>
</dbReference>
<proteinExistence type="predicted"/>